<feature type="transmembrane region" description="Helical" evidence="5">
    <location>
        <begin position="330"/>
        <end position="350"/>
    </location>
</feature>
<dbReference type="InterPro" id="IPR020846">
    <property type="entry name" value="MFS_dom"/>
</dbReference>
<comment type="caution">
    <text evidence="7">The sequence shown here is derived from an EMBL/GenBank/DDBJ whole genome shotgun (WGS) entry which is preliminary data.</text>
</comment>
<dbReference type="InterPro" id="IPR036259">
    <property type="entry name" value="MFS_trans_sf"/>
</dbReference>
<dbReference type="Gene3D" id="1.20.1250.20">
    <property type="entry name" value="MFS general substrate transporter like domains"/>
    <property type="match status" value="2"/>
</dbReference>
<feature type="transmembrane region" description="Helical" evidence="5">
    <location>
        <begin position="7"/>
        <end position="27"/>
    </location>
</feature>
<organism evidence="7 8">
    <name type="scientific">Phytomonospora endophytica</name>
    <dbReference type="NCBI Taxonomy" id="714109"/>
    <lineage>
        <taxon>Bacteria</taxon>
        <taxon>Bacillati</taxon>
        <taxon>Actinomycetota</taxon>
        <taxon>Actinomycetes</taxon>
        <taxon>Micromonosporales</taxon>
        <taxon>Micromonosporaceae</taxon>
        <taxon>Phytomonospora</taxon>
    </lineage>
</organism>
<dbReference type="InterPro" id="IPR051788">
    <property type="entry name" value="MFS_Transporter"/>
</dbReference>
<feature type="domain" description="Major facilitator superfamily (MFS) profile" evidence="6">
    <location>
        <begin position="200"/>
        <end position="397"/>
    </location>
</feature>
<feature type="transmembrane region" description="Helical" evidence="5">
    <location>
        <begin position="267"/>
        <end position="291"/>
    </location>
</feature>
<evidence type="ECO:0000256" key="3">
    <source>
        <dbReference type="ARBA" id="ARBA00022989"/>
    </source>
</evidence>
<dbReference type="PANTHER" id="PTHR23514:SF13">
    <property type="entry name" value="INNER MEMBRANE PROTEIN YBJJ"/>
    <property type="match status" value="1"/>
</dbReference>
<dbReference type="RefSeq" id="WP_184789314.1">
    <property type="nucleotide sequence ID" value="NZ_BONT01000030.1"/>
</dbReference>
<keyword evidence="4 5" id="KW-0472">Membrane</keyword>
<gene>
    <name evidence="7" type="ORF">HNR73_004337</name>
</gene>
<sequence length="397" mass="38744">MTPKLNAITHYTLTGVLTALWGASLPATDARLDLGEAKIGALLLALSLGVLAAMPAAGWLADRFGGRGLLRATAPAAALALAAPMAAPSYPWLLAGALLLGTLMGALNVALTVRAVAVERAHEKPVISLLHGMWTLGAVAGGAATTAGLHAGVDARTLVAGGGLVLAAGFGAAGSRLTHDTPVPAPPAETSARRGPGLGSLVLLGVIGAAAFLTEGAATDWAAIHAGRELGADPATASMVYTAFFAAMTAMRFAGDAVRSRLGAPTTVLIAGVTASLGYVLVLAAPALGGAGLTTALAGWILAGVGMAVVWPVVTSTLGASGASGRRLSAVGAISYGGGLAGPAVIGFTASVSSLSAALVIPAVLALVVALAAPSVLRALTTVDRPQGMTAGQGYVS</sequence>
<feature type="transmembrane region" description="Helical" evidence="5">
    <location>
        <begin position="39"/>
        <end position="61"/>
    </location>
</feature>
<keyword evidence="3 5" id="KW-1133">Transmembrane helix</keyword>
<dbReference type="PANTHER" id="PTHR23514">
    <property type="entry name" value="BYPASS OF STOP CODON PROTEIN 6"/>
    <property type="match status" value="1"/>
</dbReference>
<evidence type="ECO:0000256" key="2">
    <source>
        <dbReference type="ARBA" id="ARBA00022692"/>
    </source>
</evidence>
<proteinExistence type="predicted"/>
<dbReference type="GO" id="GO:0005886">
    <property type="term" value="C:plasma membrane"/>
    <property type="evidence" value="ECO:0007669"/>
    <property type="project" value="UniProtKB-SubCell"/>
</dbReference>
<dbReference type="EMBL" id="JACHGT010000009">
    <property type="protein sequence ID" value="MBB6036466.1"/>
    <property type="molecule type" value="Genomic_DNA"/>
</dbReference>
<feature type="transmembrane region" description="Helical" evidence="5">
    <location>
        <begin position="129"/>
        <end position="151"/>
    </location>
</feature>
<evidence type="ECO:0000313" key="7">
    <source>
        <dbReference type="EMBL" id="MBB6036466.1"/>
    </source>
</evidence>
<evidence type="ECO:0000256" key="4">
    <source>
        <dbReference type="ARBA" id="ARBA00023136"/>
    </source>
</evidence>
<dbReference type="PROSITE" id="PS50850">
    <property type="entry name" value="MFS"/>
    <property type="match status" value="1"/>
</dbReference>
<keyword evidence="8" id="KW-1185">Reference proteome</keyword>
<comment type="subcellular location">
    <subcellularLocation>
        <location evidence="1">Cell membrane</location>
        <topology evidence="1">Multi-pass membrane protein</topology>
    </subcellularLocation>
</comment>
<feature type="transmembrane region" description="Helical" evidence="5">
    <location>
        <begin position="68"/>
        <end position="87"/>
    </location>
</feature>
<keyword evidence="2 5" id="KW-0812">Transmembrane</keyword>
<dbReference type="GO" id="GO:0022857">
    <property type="term" value="F:transmembrane transporter activity"/>
    <property type="evidence" value="ECO:0007669"/>
    <property type="project" value="InterPro"/>
</dbReference>
<evidence type="ECO:0000256" key="1">
    <source>
        <dbReference type="ARBA" id="ARBA00004651"/>
    </source>
</evidence>
<feature type="transmembrane region" description="Helical" evidence="5">
    <location>
        <begin position="238"/>
        <end position="255"/>
    </location>
</feature>
<name>A0A841FJW1_9ACTN</name>
<feature type="transmembrane region" description="Helical" evidence="5">
    <location>
        <begin position="356"/>
        <end position="377"/>
    </location>
</feature>
<feature type="transmembrane region" description="Helical" evidence="5">
    <location>
        <begin position="198"/>
        <end position="218"/>
    </location>
</feature>
<feature type="transmembrane region" description="Helical" evidence="5">
    <location>
        <begin position="157"/>
        <end position="177"/>
    </location>
</feature>
<dbReference type="AlphaFoldDB" id="A0A841FJW1"/>
<evidence type="ECO:0000313" key="8">
    <source>
        <dbReference type="Proteomes" id="UP000548476"/>
    </source>
</evidence>
<feature type="transmembrane region" description="Helical" evidence="5">
    <location>
        <begin position="93"/>
        <end position="117"/>
    </location>
</feature>
<protein>
    <submittedName>
        <fullName evidence="7">MFS family permease</fullName>
    </submittedName>
</protein>
<dbReference type="Proteomes" id="UP000548476">
    <property type="component" value="Unassembled WGS sequence"/>
</dbReference>
<reference evidence="7 8" key="1">
    <citation type="submission" date="2020-08" db="EMBL/GenBank/DDBJ databases">
        <title>Genomic Encyclopedia of Type Strains, Phase IV (KMG-IV): sequencing the most valuable type-strain genomes for metagenomic binning, comparative biology and taxonomic classification.</title>
        <authorList>
            <person name="Goeker M."/>
        </authorList>
    </citation>
    <scope>NUCLEOTIDE SEQUENCE [LARGE SCALE GENOMIC DNA]</scope>
    <source>
        <strain evidence="7 8">YIM 65646</strain>
    </source>
</reference>
<dbReference type="SUPFAM" id="SSF103473">
    <property type="entry name" value="MFS general substrate transporter"/>
    <property type="match status" value="1"/>
</dbReference>
<accession>A0A841FJW1</accession>
<feature type="transmembrane region" description="Helical" evidence="5">
    <location>
        <begin position="297"/>
        <end position="318"/>
    </location>
</feature>
<evidence type="ECO:0000259" key="6">
    <source>
        <dbReference type="PROSITE" id="PS50850"/>
    </source>
</evidence>
<evidence type="ECO:0000256" key="5">
    <source>
        <dbReference type="SAM" id="Phobius"/>
    </source>
</evidence>